<dbReference type="Pfam" id="PF01965">
    <property type="entry name" value="DJ-1_PfpI"/>
    <property type="match status" value="1"/>
</dbReference>
<dbReference type="Gene3D" id="3.40.50.880">
    <property type="match status" value="1"/>
</dbReference>
<dbReference type="SUPFAM" id="SSF46689">
    <property type="entry name" value="Homeodomain-like"/>
    <property type="match status" value="2"/>
</dbReference>
<dbReference type="AlphaFoldDB" id="A0A7W3JUI5"/>
<dbReference type="Proteomes" id="UP000524237">
    <property type="component" value="Unassembled WGS sequence"/>
</dbReference>
<evidence type="ECO:0000313" key="5">
    <source>
        <dbReference type="Proteomes" id="UP000524237"/>
    </source>
</evidence>
<dbReference type="InterPro" id="IPR018060">
    <property type="entry name" value="HTH_AraC"/>
</dbReference>
<gene>
    <name evidence="4" type="ORF">FB555_001572</name>
</gene>
<dbReference type="EMBL" id="JACGWU010000005">
    <property type="protein sequence ID" value="MBA8829463.1"/>
    <property type="molecule type" value="Genomic_DNA"/>
</dbReference>
<dbReference type="CDD" id="cd03137">
    <property type="entry name" value="GATase1_AraC_1"/>
    <property type="match status" value="1"/>
</dbReference>
<comment type="caution">
    <text evidence="4">The sequence shown here is derived from an EMBL/GenBank/DDBJ whole genome shotgun (WGS) entry which is preliminary data.</text>
</comment>
<dbReference type="Gene3D" id="1.10.10.60">
    <property type="entry name" value="Homeodomain-like"/>
    <property type="match status" value="1"/>
</dbReference>
<accession>A0A7W3JUI5</accession>
<dbReference type="GO" id="GO:0043565">
    <property type="term" value="F:sequence-specific DNA binding"/>
    <property type="evidence" value="ECO:0007669"/>
    <property type="project" value="InterPro"/>
</dbReference>
<name>A0A7W3JUI5_9MICO</name>
<dbReference type="InterPro" id="IPR029062">
    <property type="entry name" value="Class_I_gatase-like"/>
</dbReference>
<dbReference type="InterPro" id="IPR009057">
    <property type="entry name" value="Homeodomain-like_sf"/>
</dbReference>
<evidence type="ECO:0000313" key="4">
    <source>
        <dbReference type="EMBL" id="MBA8829463.1"/>
    </source>
</evidence>
<evidence type="ECO:0000256" key="2">
    <source>
        <dbReference type="ARBA" id="ARBA00023163"/>
    </source>
</evidence>
<reference evidence="4 5" key="1">
    <citation type="submission" date="2020-07" db="EMBL/GenBank/DDBJ databases">
        <title>Sequencing the genomes of 1000 actinobacteria strains.</title>
        <authorList>
            <person name="Klenk H.-P."/>
        </authorList>
    </citation>
    <scope>NUCLEOTIDE SEQUENCE [LARGE SCALE GENOMIC DNA]</scope>
    <source>
        <strain evidence="4 5">DSM 23737</strain>
    </source>
</reference>
<evidence type="ECO:0000256" key="1">
    <source>
        <dbReference type="ARBA" id="ARBA00023015"/>
    </source>
</evidence>
<dbReference type="Pfam" id="PF12833">
    <property type="entry name" value="HTH_18"/>
    <property type="match status" value="1"/>
</dbReference>
<dbReference type="GO" id="GO:0003700">
    <property type="term" value="F:DNA-binding transcription factor activity"/>
    <property type="evidence" value="ECO:0007669"/>
    <property type="project" value="InterPro"/>
</dbReference>
<dbReference type="SUPFAM" id="SSF52317">
    <property type="entry name" value="Class I glutamine amidotransferase-like"/>
    <property type="match status" value="1"/>
</dbReference>
<dbReference type="SMART" id="SM00342">
    <property type="entry name" value="HTH_ARAC"/>
    <property type="match status" value="1"/>
</dbReference>
<organism evidence="4 5">
    <name type="scientific">Alpinimonas psychrophila</name>
    <dbReference type="NCBI Taxonomy" id="748908"/>
    <lineage>
        <taxon>Bacteria</taxon>
        <taxon>Bacillati</taxon>
        <taxon>Actinomycetota</taxon>
        <taxon>Actinomycetes</taxon>
        <taxon>Micrococcales</taxon>
        <taxon>Microbacteriaceae</taxon>
        <taxon>Alpinimonas</taxon>
    </lineage>
</organism>
<keyword evidence="2" id="KW-0804">Transcription</keyword>
<dbReference type="RefSeq" id="WP_182484903.1">
    <property type="nucleotide sequence ID" value="NZ_JACGWU010000005.1"/>
</dbReference>
<dbReference type="PANTHER" id="PTHR43130:SF3">
    <property type="entry name" value="HTH-TYPE TRANSCRIPTIONAL REGULATOR RV1931C"/>
    <property type="match status" value="1"/>
</dbReference>
<dbReference type="PANTHER" id="PTHR43130">
    <property type="entry name" value="ARAC-FAMILY TRANSCRIPTIONAL REGULATOR"/>
    <property type="match status" value="1"/>
</dbReference>
<evidence type="ECO:0000259" key="3">
    <source>
        <dbReference type="PROSITE" id="PS01124"/>
    </source>
</evidence>
<protein>
    <submittedName>
        <fullName evidence="4">Transcriptional regulator GlxA family with amidase domain</fullName>
    </submittedName>
</protein>
<dbReference type="InterPro" id="IPR002818">
    <property type="entry name" value="DJ-1/PfpI"/>
</dbReference>
<dbReference type="PROSITE" id="PS01124">
    <property type="entry name" value="HTH_ARAC_FAMILY_2"/>
    <property type="match status" value="1"/>
</dbReference>
<feature type="domain" description="HTH araC/xylS-type" evidence="3">
    <location>
        <begin position="212"/>
        <end position="310"/>
    </location>
</feature>
<keyword evidence="1" id="KW-0805">Transcription regulation</keyword>
<proteinExistence type="predicted"/>
<keyword evidence="5" id="KW-1185">Reference proteome</keyword>
<sequence length="317" mass="34311">MLNTVVLLAIPGVAPFEFGVICEVFGIDRSAMGGPRFDFTIVTADPGPVETNLGFDMIISAGLEAAASADLIAVAAHRIGDVDERYLEVIRAAEARGAWVLSVCSGAFTLAQAGILDGRRATTHWMHTDQLAAEYPGITVDPNVLFVEDGSVVTSAGTAAGIDAALHIVRCELGASMANVIARRMVVPPQRDGGQSQYIESPVRPDCADSFAQVTEWMLANLGDDLTVDQLARRALMSSRTFARRFRADMGTTPSAWLNRQRMIRARQLLEESDAPLEKVAQDTGFKTASVMRHHFVRALQTTPTAYRRTFSLRTAS</sequence>
<dbReference type="InterPro" id="IPR052158">
    <property type="entry name" value="INH-QAR"/>
</dbReference>